<dbReference type="InterPro" id="IPR011545">
    <property type="entry name" value="DEAD/DEAH_box_helicase_dom"/>
</dbReference>
<dbReference type="EC" id="5.6.2.4" evidence="7"/>
<keyword evidence="2" id="KW-0547">Nucleotide-binding</keyword>
<comment type="similarity">
    <text evidence="1">Belongs to the helicase family. RecQ subfamily.</text>
</comment>
<evidence type="ECO:0000256" key="4">
    <source>
        <dbReference type="ARBA" id="ARBA00023125"/>
    </source>
</evidence>
<protein>
    <recommendedName>
        <fullName evidence="7">DNA 3'-5' helicase</fullName>
        <ecNumber evidence="7">5.6.2.4</ecNumber>
    </recommendedName>
</protein>
<dbReference type="SMART" id="SM00490">
    <property type="entry name" value="HELICc"/>
    <property type="match status" value="1"/>
</dbReference>
<organism evidence="10 11">
    <name type="scientific">Williamsia serinedens</name>
    <dbReference type="NCBI Taxonomy" id="391736"/>
    <lineage>
        <taxon>Bacteria</taxon>
        <taxon>Bacillati</taxon>
        <taxon>Actinomycetota</taxon>
        <taxon>Actinomycetes</taxon>
        <taxon>Mycobacteriales</taxon>
        <taxon>Nocardiaceae</taxon>
        <taxon>Williamsia</taxon>
    </lineage>
</organism>
<comment type="caution">
    <text evidence="10">The sequence shown here is derived from an EMBL/GenBank/DDBJ whole genome shotgun (WGS) entry which is preliminary data.</text>
</comment>
<dbReference type="PROSITE" id="PS51192">
    <property type="entry name" value="HELICASE_ATP_BIND_1"/>
    <property type="match status" value="1"/>
</dbReference>
<dbReference type="SUPFAM" id="SSF52540">
    <property type="entry name" value="P-loop containing nucleoside triphosphate hydrolases"/>
    <property type="match status" value="1"/>
</dbReference>
<dbReference type="PANTHER" id="PTHR13710:SF105">
    <property type="entry name" value="ATP-DEPENDENT DNA HELICASE Q1"/>
    <property type="match status" value="1"/>
</dbReference>
<keyword evidence="10" id="KW-0347">Helicase</keyword>
<dbReference type="PANTHER" id="PTHR13710">
    <property type="entry name" value="DNA HELICASE RECQ FAMILY MEMBER"/>
    <property type="match status" value="1"/>
</dbReference>
<keyword evidence="4" id="KW-0238">DNA-binding</keyword>
<evidence type="ECO:0000313" key="11">
    <source>
        <dbReference type="Proteomes" id="UP001205740"/>
    </source>
</evidence>
<dbReference type="EMBL" id="JAMTCG010000004">
    <property type="protein sequence ID" value="MCP2161163.1"/>
    <property type="molecule type" value="Genomic_DNA"/>
</dbReference>
<dbReference type="InterPro" id="IPR027417">
    <property type="entry name" value="P-loop_NTPase"/>
</dbReference>
<evidence type="ECO:0000256" key="6">
    <source>
        <dbReference type="ARBA" id="ARBA00034617"/>
    </source>
</evidence>
<keyword evidence="5" id="KW-0413">Isomerase</keyword>
<dbReference type="InterPro" id="IPR014001">
    <property type="entry name" value="Helicase_ATP-bd"/>
</dbReference>
<dbReference type="Pfam" id="PF00271">
    <property type="entry name" value="Helicase_C"/>
    <property type="match status" value="1"/>
</dbReference>
<dbReference type="PROSITE" id="PS51194">
    <property type="entry name" value="HELICASE_CTER"/>
    <property type="match status" value="1"/>
</dbReference>
<evidence type="ECO:0000256" key="5">
    <source>
        <dbReference type="ARBA" id="ARBA00023235"/>
    </source>
</evidence>
<sequence length="702" mass="74638">MQTEQTPHLTPDRSAVATRVIEALAGPGAALRDDQRTAVAALVTPAARVLVVQATGWGKSAVYWAATAILRAEGAGPTLIVSPLLSLMRDQVAAAERAGLRAATVNSSNVDDWSAVESDLRDGALDVLLVSPERLANPGFGRRVLDAVATRLGMLVIDEAHSISDWGHDFRPDYRRVADILSSTDPAMPVLATTATANERVTEDVARQLGEATLVLRGPLARRSLTLNVTPSMSPLDRYAWVAQNLDRLPGSGIVYVLTVADADRLVAAIRTMHGDGVAVAAYTGQLDTDRRHELEDALRDNQLKALVATSALGMGYDKPDLGFVVHVGSPPSPVSYYQQVGRAGRAIDEAIVVLLPSSADAGIWDHFATATIPDPRQMDAVLSELRSADPDDPPSAIALEASTGIRRTRVDLMLKQLAVDGAVERVERGWRATDREWHYDAAHYDGIIATRRREADIMRAYTRGDRCLMALLVESLDDPEVGDCGRCSVCRGALSPGLSETADAGTARSIAGALRSDALELTPRKMWPGGVFGAKGRIPAHLAADPGRILVHADAPEWADTLVAARRGEDDAVEEVCAAAVRTLSRWRSEWAARPEIAVTLTLTGGDLAGRLADHLAAVGSLGRADQPVDGAVDIDREASGAEEAAQWRAAMGPAPSEVVGRAVLLVVDASRSGWPVTVAAAHLRDAGADRVLPLLIHRPA</sequence>
<evidence type="ECO:0000256" key="7">
    <source>
        <dbReference type="ARBA" id="ARBA00034808"/>
    </source>
</evidence>
<keyword evidence="11" id="KW-1185">Reference proteome</keyword>
<keyword evidence="10" id="KW-0378">Hydrolase</keyword>
<comment type="catalytic activity">
    <reaction evidence="6">
        <text>Couples ATP hydrolysis with the unwinding of duplex DNA by translocating in the 3'-5' direction.</text>
        <dbReference type="EC" id="5.6.2.4"/>
    </reaction>
</comment>
<keyword evidence="3" id="KW-0067">ATP-binding</keyword>
<dbReference type="SMART" id="SM00487">
    <property type="entry name" value="DEXDc"/>
    <property type="match status" value="1"/>
</dbReference>
<evidence type="ECO:0000259" key="9">
    <source>
        <dbReference type="PROSITE" id="PS51194"/>
    </source>
</evidence>
<dbReference type="InterPro" id="IPR001650">
    <property type="entry name" value="Helicase_C-like"/>
</dbReference>
<dbReference type="RefSeq" id="WP_253654745.1">
    <property type="nucleotide sequence ID" value="NZ_BAAAOE010000002.1"/>
</dbReference>
<evidence type="ECO:0000256" key="2">
    <source>
        <dbReference type="ARBA" id="ARBA00022741"/>
    </source>
</evidence>
<evidence type="ECO:0000256" key="3">
    <source>
        <dbReference type="ARBA" id="ARBA00022840"/>
    </source>
</evidence>
<dbReference type="Proteomes" id="UP001205740">
    <property type="component" value="Unassembled WGS sequence"/>
</dbReference>
<dbReference type="Pfam" id="PF00270">
    <property type="entry name" value="DEAD"/>
    <property type="match status" value="1"/>
</dbReference>
<name>A0ABT1H3K9_9NOCA</name>
<dbReference type="GO" id="GO:0004386">
    <property type="term" value="F:helicase activity"/>
    <property type="evidence" value="ECO:0007669"/>
    <property type="project" value="UniProtKB-KW"/>
</dbReference>
<feature type="domain" description="Helicase C-terminal" evidence="9">
    <location>
        <begin position="241"/>
        <end position="390"/>
    </location>
</feature>
<evidence type="ECO:0000313" key="10">
    <source>
        <dbReference type="EMBL" id="MCP2161163.1"/>
    </source>
</evidence>
<evidence type="ECO:0000259" key="8">
    <source>
        <dbReference type="PROSITE" id="PS51192"/>
    </source>
</evidence>
<evidence type="ECO:0000256" key="1">
    <source>
        <dbReference type="ARBA" id="ARBA00005446"/>
    </source>
</evidence>
<proteinExistence type="inferred from homology"/>
<accession>A0ABT1H3K9</accession>
<reference evidence="10 11" key="1">
    <citation type="submission" date="2022-06" db="EMBL/GenBank/DDBJ databases">
        <title>Genomic Encyclopedia of Archaeal and Bacterial Type Strains, Phase II (KMG-II): from individual species to whole genera.</title>
        <authorList>
            <person name="Goeker M."/>
        </authorList>
    </citation>
    <scope>NUCLEOTIDE SEQUENCE [LARGE SCALE GENOMIC DNA]</scope>
    <source>
        <strain evidence="10 11">DSM 45037</strain>
    </source>
</reference>
<gene>
    <name evidence="10" type="ORF">LX12_002358</name>
</gene>
<feature type="domain" description="Helicase ATP-binding" evidence="8">
    <location>
        <begin position="40"/>
        <end position="215"/>
    </location>
</feature>
<dbReference type="Gene3D" id="3.40.50.300">
    <property type="entry name" value="P-loop containing nucleotide triphosphate hydrolases"/>
    <property type="match status" value="2"/>
</dbReference>